<proteinExistence type="predicted"/>
<evidence type="ECO:0000313" key="2">
    <source>
        <dbReference type="WBParaSite" id="JU765_v2.g19417.t1"/>
    </source>
</evidence>
<name>A0AC34QUC4_9BILA</name>
<dbReference type="WBParaSite" id="JU765_v2.g19417.t1">
    <property type="protein sequence ID" value="JU765_v2.g19417.t1"/>
    <property type="gene ID" value="JU765_v2.g19417"/>
</dbReference>
<accession>A0AC34QUC4</accession>
<evidence type="ECO:0000313" key="1">
    <source>
        <dbReference type="Proteomes" id="UP000887576"/>
    </source>
</evidence>
<sequence>MPDDEMKKVDKKPEIETDFDFSLLVSAKDLENEPKKKRKSKKERQNTFKGRDYKRLIQKVEERNQKIESLEEKDPARAKSLKEEIQWNRIMKRAAGEKVKDNVQLLKKGLKKKEKKKVKTKKTWEGRIAKVEENKNKRQEKRKENILKVKTKKKEKKIQKAKKRGRVVIKF</sequence>
<reference evidence="2" key="1">
    <citation type="submission" date="2022-11" db="UniProtKB">
        <authorList>
            <consortium name="WormBaseParasite"/>
        </authorList>
    </citation>
    <scope>IDENTIFICATION</scope>
</reference>
<organism evidence="1 2">
    <name type="scientific">Panagrolaimus sp. JU765</name>
    <dbReference type="NCBI Taxonomy" id="591449"/>
    <lineage>
        <taxon>Eukaryota</taxon>
        <taxon>Metazoa</taxon>
        <taxon>Ecdysozoa</taxon>
        <taxon>Nematoda</taxon>
        <taxon>Chromadorea</taxon>
        <taxon>Rhabditida</taxon>
        <taxon>Tylenchina</taxon>
        <taxon>Panagrolaimomorpha</taxon>
        <taxon>Panagrolaimoidea</taxon>
        <taxon>Panagrolaimidae</taxon>
        <taxon>Panagrolaimus</taxon>
    </lineage>
</organism>
<protein>
    <submittedName>
        <fullName evidence="2">Ribosomal RNA-processing protein 14/surfeit locus protein 6 C-terminal domain-containing protein</fullName>
    </submittedName>
</protein>
<dbReference type="Proteomes" id="UP000887576">
    <property type="component" value="Unplaced"/>
</dbReference>